<dbReference type="EMBL" id="OB701600">
    <property type="protein sequence ID" value="CAD7238450.1"/>
    <property type="molecule type" value="Genomic_DNA"/>
</dbReference>
<dbReference type="GO" id="GO:0030488">
    <property type="term" value="P:tRNA methylation"/>
    <property type="evidence" value="ECO:0007669"/>
    <property type="project" value="TreeGrafter"/>
</dbReference>
<dbReference type="SUPFAM" id="SSF52540">
    <property type="entry name" value="P-loop containing nucleoside triphosphate hydrolases"/>
    <property type="match status" value="1"/>
</dbReference>
<dbReference type="Pfam" id="PF01926">
    <property type="entry name" value="MMR_HSR1"/>
    <property type="match status" value="1"/>
</dbReference>
<dbReference type="GO" id="GO:0002098">
    <property type="term" value="P:tRNA wobble uridine modification"/>
    <property type="evidence" value="ECO:0007669"/>
    <property type="project" value="TreeGrafter"/>
</dbReference>
<gene>
    <name evidence="1" type="ORF">CTOB1V02_LOCUS16265</name>
</gene>
<dbReference type="Pfam" id="PF12631">
    <property type="entry name" value="MnmE_helical"/>
    <property type="match status" value="1"/>
</dbReference>
<dbReference type="NCBIfam" id="TIGR00231">
    <property type="entry name" value="small_GTP"/>
    <property type="match status" value="1"/>
</dbReference>
<dbReference type="GO" id="GO:0005737">
    <property type="term" value="C:cytoplasm"/>
    <property type="evidence" value="ECO:0007669"/>
    <property type="project" value="TreeGrafter"/>
</dbReference>
<reference evidence="1" key="1">
    <citation type="submission" date="2020-11" db="EMBL/GenBank/DDBJ databases">
        <authorList>
            <person name="Tran Van P."/>
        </authorList>
    </citation>
    <scope>NUCLEOTIDE SEQUENCE</scope>
</reference>
<proteinExistence type="predicted"/>
<dbReference type="InterPro" id="IPR031168">
    <property type="entry name" value="G_TrmE"/>
</dbReference>
<dbReference type="InterPro" id="IPR006073">
    <property type="entry name" value="GTP-bd"/>
</dbReference>
<protein>
    <submittedName>
        <fullName evidence="1">Uncharacterized protein</fullName>
    </submittedName>
</protein>
<dbReference type="InterPro" id="IPR027417">
    <property type="entry name" value="P-loop_NTPase"/>
</dbReference>
<dbReference type="GO" id="GO:0005525">
    <property type="term" value="F:GTP binding"/>
    <property type="evidence" value="ECO:0007669"/>
    <property type="project" value="InterPro"/>
</dbReference>
<organism evidence="1">
    <name type="scientific">Cyprideis torosa</name>
    <dbReference type="NCBI Taxonomy" id="163714"/>
    <lineage>
        <taxon>Eukaryota</taxon>
        <taxon>Metazoa</taxon>
        <taxon>Ecdysozoa</taxon>
        <taxon>Arthropoda</taxon>
        <taxon>Crustacea</taxon>
        <taxon>Oligostraca</taxon>
        <taxon>Ostracoda</taxon>
        <taxon>Podocopa</taxon>
        <taxon>Podocopida</taxon>
        <taxon>Cytherocopina</taxon>
        <taxon>Cytheroidea</taxon>
        <taxon>Cytherideidae</taxon>
        <taxon>Cyprideis</taxon>
    </lineage>
</organism>
<dbReference type="SUPFAM" id="SSF116878">
    <property type="entry name" value="TrmE connector domain"/>
    <property type="match status" value="1"/>
</dbReference>
<dbReference type="Gene3D" id="3.40.50.300">
    <property type="entry name" value="P-loop containing nucleotide triphosphate hydrolases"/>
    <property type="match status" value="1"/>
</dbReference>
<name>A0A7R8WUK2_9CRUS</name>
<dbReference type="Gene3D" id="1.20.120.430">
    <property type="entry name" value="tRNA modification GTPase MnmE domain 2"/>
    <property type="match status" value="1"/>
</dbReference>
<dbReference type="PROSITE" id="PS51709">
    <property type="entry name" value="G_TRME"/>
    <property type="match status" value="1"/>
</dbReference>
<sequence>SKPFRSRIAASVAWRVSLIKSRALIEAELDFSDEDDIPDSVSERVWGDVEKLMKAVSHHLADNNRGQITRDGFRVALTGPPNAGKSSLMNALAKRDVAIVTDQAGTTRDVLEVELDIGGHLVRVFDTAGIREADDAVEVEGIKRARQAALDADLVLWLASSEDPKPEALPFEGAIVVRSKSDLDNTDANGLSVSVVAEDGLTDLMTFLQTRLSSLRTNSETVVVSRQRQRGHLEAVLACLQASLDDEKDIEIRSESLRRAGESLARITGRIDVEDLL</sequence>
<dbReference type="OrthoDB" id="188276at2759"/>
<dbReference type="InterPro" id="IPR005225">
    <property type="entry name" value="Small_GTP-bd"/>
</dbReference>
<dbReference type="InterPro" id="IPR027368">
    <property type="entry name" value="MnmE_dom2"/>
</dbReference>
<feature type="non-terminal residue" evidence="1">
    <location>
        <position position="1"/>
    </location>
</feature>
<feature type="non-terminal residue" evidence="1">
    <location>
        <position position="277"/>
    </location>
</feature>
<dbReference type="CDD" id="cd04164">
    <property type="entry name" value="trmE"/>
    <property type="match status" value="1"/>
</dbReference>
<dbReference type="InterPro" id="IPR025867">
    <property type="entry name" value="MnmE_helical"/>
</dbReference>
<evidence type="ECO:0000313" key="1">
    <source>
        <dbReference type="EMBL" id="CAD7238450.1"/>
    </source>
</evidence>
<accession>A0A7R8WUK2</accession>
<dbReference type="PANTHER" id="PTHR42714">
    <property type="entry name" value="TRNA MODIFICATION GTPASE GTPBP3"/>
    <property type="match status" value="1"/>
</dbReference>
<dbReference type="PANTHER" id="PTHR42714:SF2">
    <property type="entry name" value="TRNA MODIFICATION GTPASE GTPBP3, MITOCHONDRIAL"/>
    <property type="match status" value="1"/>
</dbReference>
<dbReference type="AlphaFoldDB" id="A0A7R8WUK2"/>